<sequence length="115" mass="13070">MPVPDFSNPRPVYLQIADDLRQEVAAGRLEVGERLPARRQLAQRYSVAVETIRRALDELAREGVISTQSTRGTYVVKTPDQPDPSPDLQQLISDVRQLTERMKMLEARVKDLEGR</sequence>
<dbReference type="InterPro" id="IPR050679">
    <property type="entry name" value="Bact_HTH_transcr_reg"/>
</dbReference>
<dbReference type="InterPro" id="IPR036388">
    <property type="entry name" value="WH-like_DNA-bd_sf"/>
</dbReference>
<comment type="caution">
    <text evidence="6">The sequence shown here is derived from an EMBL/GenBank/DDBJ whole genome shotgun (WGS) entry which is preliminary data.</text>
</comment>
<dbReference type="SMART" id="SM00345">
    <property type="entry name" value="HTH_GNTR"/>
    <property type="match status" value="1"/>
</dbReference>
<feature type="domain" description="HTH gntR-type" evidence="5">
    <location>
        <begin position="10"/>
        <end position="78"/>
    </location>
</feature>
<evidence type="ECO:0000313" key="7">
    <source>
        <dbReference type="Proteomes" id="UP000565579"/>
    </source>
</evidence>
<dbReference type="GO" id="GO:0003677">
    <property type="term" value="F:DNA binding"/>
    <property type="evidence" value="ECO:0007669"/>
    <property type="project" value="UniProtKB-KW"/>
</dbReference>
<evidence type="ECO:0000259" key="5">
    <source>
        <dbReference type="PROSITE" id="PS50949"/>
    </source>
</evidence>
<dbReference type="Gene3D" id="1.10.10.10">
    <property type="entry name" value="Winged helix-like DNA-binding domain superfamily/Winged helix DNA-binding domain"/>
    <property type="match status" value="1"/>
</dbReference>
<dbReference type="PANTHER" id="PTHR44846">
    <property type="entry name" value="MANNOSYL-D-GLYCERATE TRANSPORT/METABOLISM SYSTEM REPRESSOR MNGR-RELATED"/>
    <property type="match status" value="1"/>
</dbReference>
<dbReference type="SUPFAM" id="SSF46785">
    <property type="entry name" value="Winged helix' DNA-binding domain"/>
    <property type="match status" value="1"/>
</dbReference>
<dbReference type="PANTHER" id="PTHR44846:SF17">
    <property type="entry name" value="GNTR-FAMILY TRANSCRIPTIONAL REGULATOR"/>
    <property type="match status" value="1"/>
</dbReference>
<gene>
    <name evidence="6" type="ORF">HD593_011913</name>
</gene>
<dbReference type="Pfam" id="PF00392">
    <property type="entry name" value="GntR"/>
    <property type="match status" value="1"/>
</dbReference>
<dbReference type="PROSITE" id="PS50949">
    <property type="entry name" value="HTH_GNTR"/>
    <property type="match status" value="1"/>
</dbReference>
<dbReference type="EMBL" id="JACHMI010000001">
    <property type="protein sequence ID" value="MBB6557118.1"/>
    <property type="molecule type" value="Genomic_DNA"/>
</dbReference>
<name>A0A7X0P889_9ACTN</name>
<evidence type="ECO:0000256" key="4">
    <source>
        <dbReference type="SAM" id="Coils"/>
    </source>
</evidence>
<proteinExistence type="predicted"/>
<evidence type="ECO:0000256" key="3">
    <source>
        <dbReference type="ARBA" id="ARBA00023163"/>
    </source>
</evidence>
<organism evidence="6 7">
    <name type="scientific">Nonomuraea rubra</name>
    <dbReference type="NCBI Taxonomy" id="46180"/>
    <lineage>
        <taxon>Bacteria</taxon>
        <taxon>Bacillati</taxon>
        <taxon>Actinomycetota</taxon>
        <taxon>Actinomycetes</taxon>
        <taxon>Streptosporangiales</taxon>
        <taxon>Streptosporangiaceae</taxon>
        <taxon>Nonomuraea</taxon>
    </lineage>
</organism>
<keyword evidence="7" id="KW-1185">Reference proteome</keyword>
<keyword evidence="4" id="KW-0175">Coiled coil</keyword>
<dbReference type="CDD" id="cd07377">
    <property type="entry name" value="WHTH_GntR"/>
    <property type="match status" value="1"/>
</dbReference>
<dbReference type="Proteomes" id="UP000565579">
    <property type="component" value="Unassembled WGS sequence"/>
</dbReference>
<evidence type="ECO:0000256" key="1">
    <source>
        <dbReference type="ARBA" id="ARBA00023015"/>
    </source>
</evidence>
<dbReference type="GO" id="GO:0003700">
    <property type="term" value="F:DNA-binding transcription factor activity"/>
    <property type="evidence" value="ECO:0007669"/>
    <property type="project" value="InterPro"/>
</dbReference>
<dbReference type="InterPro" id="IPR036390">
    <property type="entry name" value="WH_DNA-bd_sf"/>
</dbReference>
<dbReference type="GO" id="GO:0045892">
    <property type="term" value="P:negative regulation of DNA-templated transcription"/>
    <property type="evidence" value="ECO:0007669"/>
    <property type="project" value="TreeGrafter"/>
</dbReference>
<protein>
    <submittedName>
        <fullName evidence="6">DNA-binding GntR family transcriptional regulator</fullName>
    </submittedName>
</protein>
<evidence type="ECO:0000313" key="6">
    <source>
        <dbReference type="EMBL" id="MBB6557118.1"/>
    </source>
</evidence>
<keyword evidence="2 6" id="KW-0238">DNA-binding</keyword>
<evidence type="ECO:0000256" key="2">
    <source>
        <dbReference type="ARBA" id="ARBA00023125"/>
    </source>
</evidence>
<accession>A0A7X0P889</accession>
<keyword evidence="1" id="KW-0805">Transcription regulation</keyword>
<feature type="coiled-coil region" evidence="4">
    <location>
        <begin position="88"/>
        <end position="115"/>
    </location>
</feature>
<dbReference type="InterPro" id="IPR000524">
    <property type="entry name" value="Tscrpt_reg_HTH_GntR"/>
</dbReference>
<keyword evidence="3" id="KW-0804">Transcription</keyword>
<dbReference type="PRINTS" id="PR00035">
    <property type="entry name" value="HTHGNTR"/>
</dbReference>
<reference evidence="6 7" key="1">
    <citation type="submission" date="2020-08" db="EMBL/GenBank/DDBJ databases">
        <title>Sequencing the genomes of 1000 actinobacteria strains.</title>
        <authorList>
            <person name="Klenk H.-P."/>
        </authorList>
    </citation>
    <scope>NUCLEOTIDE SEQUENCE [LARGE SCALE GENOMIC DNA]</scope>
    <source>
        <strain evidence="6 7">DSM 43768</strain>
    </source>
</reference>
<dbReference type="AlphaFoldDB" id="A0A7X0P889"/>
<dbReference type="RefSeq" id="WP_185111506.1">
    <property type="nucleotide sequence ID" value="NZ_BAAAXY010000286.1"/>
</dbReference>